<protein>
    <recommendedName>
        <fullName evidence="8">Outer spore wall protein RRT8</fullName>
    </recommendedName>
</protein>
<keyword evidence="4 5" id="KW-0472">Membrane</keyword>
<comment type="caution">
    <text evidence="6">The sequence shown here is derived from an EMBL/GenBank/DDBJ whole genome shotgun (WGS) entry which is preliminary data.</text>
</comment>
<evidence type="ECO:0000256" key="2">
    <source>
        <dbReference type="ARBA" id="ARBA00022692"/>
    </source>
</evidence>
<evidence type="ECO:0000256" key="5">
    <source>
        <dbReference type="SAM" id="Phobius"/>
    </source>
</evidence>
<evidence type="ECO:0000313" key="7">
    <source>
        <dbReference type="Proteomes" id="UP000054988"/>
    </source>
</evidence>
<dbReference type="InterPro" id="IPR059112">
    <property type="entry name" value="CysZ/EI24"/>
</dbReference>
<dbReference type="AlphaFoldDB" id="A0A0W0G805"/>
<dbReference type="eggNOG" id="ENOG502QVX4">
    <property type="taxonomic scope" value="Eukaryota"/>
</dbReference>
<organism evidence="6 7">
    <name type="scientific">Moniliophthora roreri</name>
    <name type="common">Frosty pod rot fungus</name>
    <name type="synonym">Monilia roreri</name>
    <dbReference type="NCBI Taxonomy" id="221103"/>
    <lineage>
        <taxon>Eukaryota</taxon>
        <taxon>Fungi</taxon>
        <taxon>Dikarya</taxon>
        <taxon>Basidiomycota</taxon>
        <taxon>Agaricomycotina</taxon>
        <taxon>Agaricomycetes</taxon>
        <taxon>Agaricomycetidae</taxon>
        <taxon>Agaricales</taxon>
        <taxon>Marasmiineae</taxon>
        <taxon>Marasmiaceae</taxon>
        <taxon>Moniliophthora</taxon>
    </lineage>
</organism>
<dbReference type="Proteomes" id="UP000054988">
    <property type="component" value="Unassembled WGS sequence"/>
</dbReference>
<feature type="transmembrane region" description="Helical" evidence="5">
    <location>
        <begin position="81"/>
        <end position="106"/>
    </location>
</feature>
<keyword evidence="3 5" id="KW-1133">Transmembrane helix</keyword>
<comment type="subcellular location">
    <subcellularLocation>
        <location evidence="1">Membrane</location>
        <topology evidence="1">Multi-pass membrane protein</topology>
    </subcellularLocation>
</comment>
<evidence type="ECO:0000256" key="3">
    <source>
        <dbReference type="ARBA" id="ARBA00022989"/>
    </source>
</evidence>
<feature type="transmembrane region" description="Helical" evidence="5">
    <location>
        <begin position="161"/>
        <end position="184"/>
    </location>
</feature>
<evidence type="ECO:0000313" key="6">
    <source>
        <dbReference type="EMBL" id="KTB44710.1"/>
    </source>
</evidence>
<dbReference type="EMBL" id="LATX01000871">
    <property type="protein sequence ID" value="KTB44710.1"/>
    <property type="molecule type" value="Genomic_DNA"/>
</dbReference>
<feature type="transmembrane region" description="Helical" evidence="5">
    <location>
        <begin position="47"/>
        <end position="69"/>
    </location>
</feature>
<dbReference type="InterPro" id="IPR052786">
    <property type="entry name" value="Spore_wall_assembly"/>
</dbReference>
<evidence type="ECO:0000256" key="1">
    <source>
        <dbReference type="ARBA" id="ARBA00004141"/>
    </source>
</evidence>
<feature type="transmembrane region" description="Helical" evidence="5">
    <location>
        <begin position="231"/>
        <end position="251"/>
    </location>
</feature>
<proteinExistence type="predicted"/>
<evidence type="ECO:0000256" key="4">
    <source>
        <dbReference type="ARBA" id="ARBA00023136"/>
    </source>
</evidence>
<name>A0A0W0G805_MONRR</name>
<dbReference type="Pfam" id="PF07264">
    <property type="entry name" value="EI24"/>
    <property type="match status" value="1"/>
</dbReference>
<evidence type="ECO:0008006" key="8">
    <source>
        <dbReference type="Google" id="ProtNLM"/>
    </source>
</evidence>
<accession>A0A0W0G805</accession>
<gene>
    <name evidence="6" type="ORF">WG66_2716</name>
</gene>
<keyword evidence="2 5" id="KW-0812">Transmembrane</keyword>
<dbReference type="PANTHER" id="PTHR34292:SF2">
    <property type="entry name" value="OUTER SPORE WALL PROTEIN LDS1"/>
    <property type="match status" value="1"/>
</dbReference>
<sequence>MDHLSASLNDLSSTAREALLSGTWIYPVQGLLYFIAHPSLYHSVAPVLGKSILVSLGITAGMFVFTYLPQVAFCAIFSGPLAFLPAAVMVLGESYVLISLVTKIFFLEAAKDKIFDAVLLQQGHESLVARGRVVKAGQSSGIKTLGKSITKPLNRFTKEGIIRYLISIPLNSIPVVGTVIFLLFNGKKSGPNYHARYFQLKGVSGQTRNSFIESRKGEYTAFGAAAFALDLVPIVGMAFNITSTVGAALWASNMEKRSGQSAGETDQVDVKME</sequence>
<dbReference type="PANTHER" id="PTHR34292">
    <property type="entry name" value="OUTER SPORE WALL PROTEIN LDS1"/>
    <property type="match status" value="1"/>
</dbReference>
<feature type="transmembrane region" description="Helical" evidence="5">
    <location>
        <begin position="18"/>
        <end position="35"/>
    </location>
</feature>
<reference evidence="6 7" key="1">
    <citation type="submission" date="2015-12" db="EMBL/GenBank/DDBJ databases">
        <title>Draft genome sequence of Moniliophthora roreri, the causal agent of frosty pod rot of cacao.</title>
        <authorList>
            <person name="Aime M.C."/>
            <person name="Diaz-Valderrama J.R."/>
            <person name="Kijpornyongpan T."/>
            <person name="Phillips-Mora W."/>
        </authorList>
    </citation>
    <scope>NUCLEOTIDE SEQUENCE [LARGE SCALE GENOMIC DNA]</scope>
    <source>
        <strain evidence="6 7">MCA 2952</strain>
    </source>
</reference>